<dbReference type="SUPFAM" id="SSF53448">
    <property type="entry name" value="Nucleotide-diphospho-sugar transferases"/>
    <property type="match status" value="1"/>
</dbReference>
<proteinExistence type="inferred from homology"/>
<dbReference type="Pfam" id="PF19320">
    <property type="entry name" value="GlfT2_domain3"/>
    <property type="match status" value="1"/>
</dbReference>
<dbReference type="GO" id="GO:0016757">
    <property type="term" value="F:glycosyltransferase activity"/>
    <property type="evidence" value="ECO:0007669"/>
    <property type="project" value="UniProtKB-KW"/>
</dbReference>
<feature type="domain" description="Galactofuranosyltransferase-2 C-terminal" evidence="6">
    <location>
        <begin position="469"/>
        <end position="666"/>
    </location>
</feature>
<dbReference type="Gene3D" id="3.90.550.60">
    <property type="match status" value="1"/>
</dbReference>
<dbReference type="InterPro" id="IPR040492">
    <property type="entry name" value="GlfT2_N"/>
</dbReference>
<keyword evidence="4 7" id="KW-0808">Transferase</keyword>
<evidence type="ECO:0000256" key="1">
    <source>
        <dbReference type="ARBA" id="ARBA00004776"/>
    </source>
</evidence>
<evidence type="ECO:0000256" key="3">
    <source>
        <dbReference type="ARBA" id="ARBA00022676"/>
    </source>
</evidence>
<accession>A0A7H2BLR4</accession>
<dbReference type="InterPro" id="IPR045699">
    <property type="entry name" value="GlfT2_C"/>
</dbReference>
<dbReference type="PANTHER" id="PTHR43179:SF12">
    <property type="entry name" value="GALACTOFURANOSYLTRANSFERASE GLFT2"/>
    <property type="match status" value="1"/>
</dbReference>
<evidence type="ECO:0000313" key="8">
    <source>
        <dbReference type="Proteomes" id="UP000516421"/>
    </source>
</evidence>
<name>A0A7H2BLR4_9MICC</name>
<dbReference type="InterPro" id="IPR029044">
    <property type="entry name" value="Nucleotide-diphossugar_trans"/>
</dbReference>
<evidence type="ECO:0000259" key="5">
    <source>
        <dbReference type="Pfam" id="PF17994"/>
    </source>
</evidence>
<feature type="domain" description="Galactofuranosyltransferase GlfT2 N-terminal" evidence="5">
    <location>
        <begin position="74"/>
        <end position="188"/>
    </location>
</feature>
<gene>
    <name evidence="7" type="ORF">IDM48_04200</name>
</gene>
<dbReference type="Proteomes" id="UP000516421">
    <property type="component" value="Chromosome"/>
</dbReference>
<keyword evidence="8" id="KW-1185">Reference proteome</keyword>
<dbReference type="Pfam" id="PF17994">
    <property type="entry name" value="Glft2_N"/>
    <property type="match status" value="1"/>
</dbReference>
<dbReference type="EMBL" id="CP061538">
    <property type="protein sequence ID" value="QNV40610.1"/>
    <property type="molecule type" value="Genomic_DNA"/>
</dbReference>
<comment type="similarity">
    <text evidence="2">Belongs to the glycosyltransferase 2 family.</text>
</comment>
<sequence length="675" mass="76086">MTATPTPKTKSLRTLQRIILPEAVQTDVIPLYIDSGSATGVQLPTRMDGDAADAIAEAAAVQELKTDANAPSRSASPDVLGRRSTKIDAGKTVSFGTYFNAFPASYWRRWTELDSVNLQLRTEGDGMIVVYKSNARGVIQRVDAKVVSGVATSTFQLTLAPFGDGGWYWFDLTATKSDLILQEAEWQGDIEPRLGQDGGKATVQITTMNKVEYCINNIRSLGENLDALESVQEILIVDQGTDKVADHPDFENAVKPLSGKFRIINQSNLGGSGGFGRGMYESVNNGSDYVLLLDDDVVVEPESILRLITFADYCKNPTIVGGHMFDMFDRSVLHAFGEVVNPWRTFYDRPHEDMSLGHDLAKSNLRSTHWMHRRVDVDYNGWWMCLIPTEVIKKIGLSLPLFLKWDDAEYGLRAKEAGIATVSFPGAGLWHVSWQDKDDSVGWQAYFHERNRLITALIHSPFEKGGSVLRESLFLDVKHALSMQYYTEEGRLLAIEDLLSGPEHLHPSLSERLPVIRGKVKNFQDAQLKTNIDDYPQPKTKKPPFKGRRNFHAPGYSKLVPWAVSTVGRQLFKPVDEMAEKNPQIQLTYAENRWWTVSKFDSLLVTNAEGTGVFWYKRDPQQLRKNLVRATKLHTKLFTDWADLRKQYKEAAEQVASYEAWQETFNKHTESEITR</sequence>
<keyword evidence="3" id="KW-0328">Glycosyltransferase</keyword>
<protein>
    <submittedName>
        <fullName evidence="7">Glycosyltransferase</fullName>
    </submittedName>
</protein>
<evidence type="ECO:0000259" key="6">
    <source>
        <dbReference type="Pfam" id="PF19320"/>
    </source>
</evidence>
<evidence type="ECO:0000313" key="7">
    <source>
        <dbReference type="EMBL" id="QNV40610.1"/>
    </source>
</evidence>
<comment type="pathway">
    <text evidence="1">Cell wall biogenesis; cell wall polysaccharide biosynthesis.</text>
</comment>
<evidence type="ECO:0000256" key="4">
    <source>
        <dbReference type="ARBA" id="ARBA00022679"/>
    </source>
</evidence>
<organism evidence="7 8">
    <name type="scientific">Rothia amarae</name>
    <dbReference type="NCBI Taxonomy" id="169480"/>
    <lineage>
        <taxon>Bacteria</taxon>
        <taxon>Bacillati</taxon>
        <taxon>Actinomycetota</taxon>
        <taxon>Actinomycetes</taxon>
        <taxon>Micrococcales</taxon>
        <taxon>Micrococcaceae</taxon>
        <taxon>Rothia</taxon>
    </lineage>
</organism>
<dbReference type="Pfam" id="PF13641">
    <property type="entry name" value="Glyco_tranf_2_3"/>
    <property type="match status" value="1"/>
</dbReference>
<dbReference type="AlphaFoldDB" id="A0A7H2BLR4"/>
<dbReference type="PANTHER" id="PTHR43179">
    <property type="entry name" value="RHAMNOSYLTRANSFERASE WBBL"/>
    <property type="match status" value="1"/>
</dbReference>
<evidence type="ECO:0000256" key="2">
    <source>
        <dbReference type="ARBA" id="ARBA00006739"/>
    </source>
</evidence>
<dbReference type="KEGG" id="rama:IDM48_04200"/>
<reference evidence="7 8" key="1">
    <citation type="submission" date="2020-09" db="EMBL/GenBank/DDBJ databases">
        <title>Investigation of environmental microbe.</title>
        <authorList>
            <person name="Ou Y."/>
            <person name="Kang Q."/>
        </authorList>
    </citation>
    <scope>NUCLEOTIDE SEQUENCE [LARGE SCALE GENOMIC DNA]</scope>
    <source>
        <strain evidence="7 8">KJZ-9</strain>
    </source>
</reference>